<dbReference type="AlphaFoldDB" id="A0A1G1WE63"/>
<name>A0A1G1WE63_9BACT</name>
<evidence type="ECO:0000256" key="2">
    <source>
        <dbReference type="ARBA" id="ARBA00013855"/>
    </source>
</evidence>
<dbReference type="NCBIfam" id="TIGR00219">
    <property type="entry name" value="mreC"/>
    <property type="match status" value="1"/>
</dbReference>
<dbReference type="InterPro" id="IPR055342">
    <property type="entry name" value="MreC_beta-barrel_core"/>
</dbReference>
<comment type="similarity">
    <text evidence="1 5">Belongs to the MreC family.</text>
</comment>
<evidence type="ECO:0000256" key="6">
    <source>
        <dbReference type="SAM" id="Coils"/>
    </source>
</evidence>
<dbReference type="Gene3D" id="2.40.10.350">
    <property type="entry name" value="Rod shape-determining protein MreC, domain 2"/>
    <property type="match status" value="1"/>
</dbReference>
<dbReference type="InterPro" id="IPR042177">
    <property type="entry name" value="Cell/Rod_1"/>
</dbReference>
<proteinExistence type="inferred from homology"/>
<evidence type="ECO:0000256" key="1">
    <source>
        <dbReference type="ARBA" id="ARBA00009369"/>
    </source>
</evidence>
<dbReference type="Gene3D" id="2.40.10.340">
    <property type="entry name" value="Rod shape-determining protein MreC, domain 1"/>
    <property type="match status" value="1"/>
</dbReference>
<dbReference type="GO" id="GO:0008360">
    <property type="term" value="P:regulation of cell shape"/>
    <property type="evidence" value="ECO:0007669"/>
    <property type="project" value="UniProtKB-KW"/>
</dbReference>
<keyword evidence="7" id="KW-1133">Transmembrane helix</keyword>
<comment type="function">
    <text evidence="5">Involved in formation and maintenance of cell shape.</text>
</comment>
<feature type="transmembrane region" description="Helical" evidence="7">
    <location>
        <begin position="15"/>
        <end position="37"/>
    </location>
</feature>
<evidence type="ECO:0000313" key="10">
    <source>
        <dbReference type="Proteomes" id="UP000176389"/>
    </source>
</evidence>
<keyword evidence="7" id="KW-0812">Transmembrane</keyword>
<evidence type="ECO:0000256" key="5">
    <source>
        <dbReference type="PIRNR" id="PIRNR038471"/>
    </source>
</evidence>
<reference evidence="9 10" key="1">
    <citation type="journal article" date="2016" name="Nat. Commun.">
        <title>Thousands of microbial genomes shed light on interconnected biogeochemical processes in an aquifer system.</title>
        <authorList>
            <person name="Anantharaman K."/>
            <person name="Brown C.T."/>
            <person name="Hug L.A."/>
            <person name="Sharon I."/>
            <person name="Castelle C.J."/>
            <person name="Probst A.J."/>
            <person name="Thomas B.C."/>
            <person name="Singh A."/>
            <person name="Wilkins M.J."/>
            <person name="Karaoz U."/>
            <person name="Brodie E.L."/>
            <person name="Williams K.H."/>
            <person name="Hubbard S.S."/>
            <person name="Banfield J.F."/>
        </authorList>
    </citation>
    <scope>NUCLEOTIDE SEQUENCE [LARGE SCALE GENOMIC DNA]</scope>
</reference>
<keyword evidence="3 5" id="KW-0133">Cell shape</keyword>
<protein>
    <recommendedName>
        <fullName evidence="2 5">Cell shape-determining protein MreC</fullName>
    </recommendedName>
    <alternativeName>
        <fullName evidence="4 5">Cell shape protein MreC</fullName>
    </alternativeName>
</protein>
<dbReference type="GO" id="GO:0005886">
    <property type="term" value="C:plasma membrane"/>
    <property type="evidence" value="ECO:0007669"/>
    <property type="project" value="TreeGrafter"/>
</dbReference>
<keyword evidence="6" id="KW-0175">Coiled coil</keyword>
<dbReference type="Proteomes" id="UP000176389">
    <property type="component" value="Unassembled WGS sequence"/>
</dbReference>
<evidence type="ECO:0000256" key="4">
    <source>
        <dbReference type="ARBA" id="ARBA00032089"/>
    </source>
</evidence>
<dbReference type="PANTHER" id="PTHR34138:SF1">
    <property type="entry name" value="CELL SHAPE-DETERMINING PROTEIN MREC"/>
    <property type="match status" value="1"/>
</dbReference>
<sequence>MKNLEKLLKGKKKTITLMIGLIIGLYLLESSGLIGIIRSPIQSALVPLQLSLYKTRSDFQNFLNTIVDIRTLREGESSLRAENAQLLAENARLKKLEAENNVLREQLGAKKIDRELIVAAVIGQDPLIASSEILVDKGSVDDVKRGELVVVKDILIGEVVSVGEVSSRVRLLSDAKTKIPAVSEAGARGILKGEFGNSISFDKVVQGEKLARGQIIFSSGEAGIPKGLVLGKINKVENQPAALFQKADIQPLLPLDKLETVFIIKKR</sequence>
<feature type="domain" description="Rod shape-determining protein MreC beta-barrel core" evidence="8">
    <location>
        <begin position="121"/>
        <end position="265"/>
    </location>
</feature>
<accession>A0A1G1WE63</accession>
<dbReference type="PIRSF" id="PIRSF038471">
    <property type="entry name" value="MreC"/>
    <property type="match status" value="1"/>
</dbReference>
<evidence type="ECO:0000256" key="3">
    <source>
        <dbReference type="ARBA" id="ARBA00022960"/>
    </source>
</evidence>
<dbReference type="InterPro" id="IPR042175">
    <property type="entry name" value="Cell/Rod_MreC_2"/>
</dbReference>
<dbReference type="PANTHER" id="PTHR34138">
    <property type="entry name" value="CELL SHAPE-DETERMINING PROTEIN MREC"/>
    <property type="match status" value="1"/>
</dbReference>
<dbReference type="EMBL" id="MHCS01000035">
    <property type="protein sequence ID" value="OGY25921.1"/>
    <property type="molecule type" value="Genomic_DNA"/>
</dbReference>
<comment type="caution">
    <text evidence="9">The sequence shown here is derived from an EMBL/GenBank/DDBJ whole genome shotgun (WGS) entry which is preliminary data.</text>
</comment>
<dbReference type="InterPro" id="IPR007221">
    <property type="entry name" value="MreC"/>
</dbReference>
<organism evidence="9 10">
    <name type="scientific">Candidatus Woykebacteria bacterium RBG_16_43_9</name>
    <dbReference type="NCBI Taxonomy" id="1802596"/>
    <lineage>
        <taxon>Bacteria</taxon>
        <taxon>Candidatus Woykeibacteriota</taxon>
    </lineage>
</organism>
<dbReference type="Pfam" id="PF04085">
    <property type="entry name" value="MreC"/>
    <property type="match status" value="1"/>
</dbReference>
<keyword evidence="7" id="KW-0472">Membrane</keyword>
<evidence type="ECO:0000259" key="8">
    <source>
        <dbReference type="Pfam" id="PF04085"/>
    </source>
</evidence>
<gene>
    <name evidence="9" type="ORF">A2Z11_02065</name>
</gene>
<dbReference type="STRING" id="1802596.A2Z11_02065"/>
<feature type="coiled-coil region" evidence="6">
    <location>
        <begin position="76"/>
        <end position="113"/>
    </location>
</feature>
<evidence type="ECO:0000256" key="7">
    <source>
        <dbReference type="SAM" id="Phobius"/>
    </source>
</evidence>
<evidence type="ECO:0000313" key="9">
    <source>
        <dbReference type="EMBL" id="OGY25921.1"/>
    </source>
</evidence>